<gene>
    <name evidence="2" type="ORF">RDB_LOCUS30006</name>
</gene>
<evidence type="ECO:0000313" key="2">
    <source>
        <dbReference type="EMBL" id="CAE6418750.1"/>
    </source>
</evidence>
<evidence type="ECO:0000313" key="3">
    <source>
        <dbReference type="Proteomes" id="UP000663831"/>
    </source>
</evidence>
<dbReference type="Gene3D" id="3.30.160.60">
    <property type="entry name" value="Classic Zinc Finger"/>
    <property type="match status" value="1"/>
</dbReference>
<feature type="region of interest" description="Disordered" evidence="1">
    <location>
        <begin position="317"/>
        <end position="393"/>
    </location>
</feature>
<reference evidence="2" key="1">
    <citation type="submission" date="2021-01" db="EMBL/GenBank/DDBJ databases">
        <authorList>
            <person name="Kaushik A."/>
        </authorList>
    </citation>
    <scope>NUCLEOTIDE SEQUENCE</scope>
    <source>
        <strain evidence="2">AG3-1AP</strain>
    </source>
</reference>
<sequence length="517" mass="58712">MFAEPLLRAQDRAIKSKSPLRKFLWRKRVWFESTFGLSVMEPWERNLVSAPAGPHLLAACYHLYSAMTPRAWIHRTATADDESDHQPSPLHAMYHEHSPADHWLSPAMTSNDDVDMIFDLDWNRSDAFCSLLDDTASHRERQALLNRWQTPVYSMPSLTKTHVLSRQPTLDNVVIASEWEEKLIRRWQRKNKKQHLSLREVKSQMPPLEFDPAFADSDTEDEDEEPAFNPESLREPLLRPVPAPIAIPQPTYVSAPLSPLTPLSEPPHSSISQFERPLSPAQAPAVPDSYVPPTPMSPVVKQEPVDDAIKRTLDDMDPELDAEADPEHRDDVVSEGEYMPSDDEEDDADPTYGAPKTRRASQSHARTPSTEKPVRTPGRRRRPVDDASPSQCTYINPLNQTRCQQIFARAPEMKRHIDHFHHEQEARAVIDGRLPRNLASLLGDTWDGTLGKPTCEGCGTEFSRRDAVKRHQNEVKAKFEDGRCVWCPGTQGRKGSAKRVALAKISTQSPTKRQRRK</sequence>
<feature type="compositionally biased region" description="Acidic residues" evidence="1">
    <location>
        <begin position="340"/>
        <end position="349"/>
    </location>
</feature>
<accession>A0A8H3AFJ8</accession>
<feature type="compositionally biased region" description="Low complexity" evidence="1">
    <location>
        <begin position="258"/>
        <end position="270"/>
    </location>
</feature>
<feature type="compositionally biased region" description="Acidic residues" evidence="1">
    <location>
        <begin position="217"/>
        <end position="226"/>
    </location>
</feature>
<dbReference type="EMBL" id="CAJMWV010000875">
    <property type="protein sequence ID" value="CAE6418750.1"/>
    <property type="molecule type" value="Genomic_DNA"/>
</dbReference>
<evidence type="ECO:0000256" key="1">
    <source>
        <dbReference type="SAM" id="MobiDB-lite"/>
    </source>
</evidence>
<comment type="caution">
    <text evidence="2">The sequence shown here is derived from an EMBL/GenBank/DDBJ whole genome shotgun (WGS) entry which is preliminary data.</text>
</comment>
<organism evidence="2 3">
    <name type="scientific">Rhizoctonia solani</name>
    <dbReference type="NCBI Taxonomy" id="456999"/>
    <lineage>
        <taxon>Eukaryota</taxon>
        <taxon>Fungi</taxon>
        <taxon>Dikarya</taxon>
        <taxon>Basidiomycota</taxon>
        <taxon>Agaricomycotina</taxon>
        <taxon>Agaricomycetes</taxon>
        <taxon>Cantharellales</taxon>
        <taxon>Ceratobasidiaceae</taxon>
        <taxon>Rhizoctonia</taxon>
    </lineage>
</organism>
<feature type="region of interest" description="Disordered" evidence="1">
    <location>
        <begin position="258"/>
        <end position="303"/>
    </location>
</feature>
<proteinExistence type="predicted"/>
<name>A0A8H3AFJ8_9AGAM</name>
<dbReference type="Proteomes" id="UP000663831">
    <property type="component" value="Unassembled WGS sequence"/>
</dbReference>
<dbReference type="AlphaFoldDB" id="A0A8H3AFJ8"/>
<feature type="region of interest" description="Disordered" evidence="1">
    <location>
        <begin position="208"/>
        <end position="230"/>
    </location>
</feature>
<protein>
    <submittedName>
        <fullName evidence="2">Uncharacterized protein</fullName>
    </submittedName>
</protein>